<evidence type="ECO:0000256" key="3">
    <source>
        <dbReference type="ARBA" id="ARBA00022692"/>
    </source>
</evidence>
<dbReference type="Pfam" id="PF07885">
    <property type="entry name" value="Ion_trans_2"/>
    <property type="match status" value="2"/>
</dbReference>
<dbReference type="InterPro" id="IPR013099">
    <property type="entry name" value="K_chnl_dom"/>
</dbReference>
<comment type="subcellular location">
    <subcellularLocation>
        <location evidence="1">Membrane</location>
        <topology evidence="1">Multi-pass membrane protein</topology>
    </subcellularLocation>
</comment>
<keyword evidence="6 9" id="KW-0472">Membrane</keyword>
<dbReference type="Gene3D" id="1.10.287.70">
    <property type="match status" value="1"/>
</dbReference>
<dbReference type="GO" id="GO:0030322">
    <property type="term" value="P:stabilization of membrane potential"/>
    <property type="evidence" value="ECO:0007669"/>
    <property type="project" value="TreeGrafter"/>
</dbReference>
<evidence type="ECO:0000256" key="9">
    <source>
        <dbReference type="SAM" id="Phobius"/>
    </source>
</evidence>
<feature type="transmembrane region" description="Helical" evidence="9">
    <location>
        <begin position="103"/>
        <end position="123"/>
    </location>
</feature>
<evidence type="ECO:0000256" key="8">
    <source>
        <dbReference type="RuleBase" id="RU003857"/>
    </source>
</evidence>
<dbReference type="GO" id="GO:0015271">
    <property type="term" value="F:outward rectifier potassium channel activity"/>
    <property type="evidence" value="ECO:0007669"/>
    <property type="project" value="TreeGrafter"/>
</dbReference>
<evidence type="ECO:0000256" key="2">
    <source>
        <dbReference type="ARBA" id="ARBA00022448"/>
    </source>
</evidence>
<keyword evidence="4 9" id="KW-1133">Transmembrane helix</keyword>
<organism evidence="11 12">
    <name type="scientific">Holothuria leucospilota</name>
    <name type="common">Black long sea cucumber</name>
    <name type="synonym">Mertensiothuria leucospilota</name>
    <dbReference type="NCBI Taxonomy" id="206669"/>
    <lineage>
        <taxon>Eukaryota</taxon>
        <taxon>Metazoa</taxon>
        <taxon>Echinodermata</taxon>
        <taxon>Eleutherozoa</taxon>
        <taxon>Echinozoa</taxon>
        <taxon>Holothuroidea</taxon>
        <taxon>Aspidochirotacea</taxon>
        <taxon>Aspidochirotida</taxon>
        <taxon>Holothuriidae</taxon>
        <taxon>Holothuria</taxon>
    </lineage>
</organism>
<keyword evidence="7 8" id="KW-0407">Ion channel</keyword>
<dbReference type="PRINTS" id="PR01333">
    <property type="entry name" value="2POREKCHANEL"/>
</dbReference>
<evidence type="ECO:0000256" key="7">
    <source>
        <dbReference type="ARBA" id="ARBA00023303"/>
    </source>
</evidence>
<keyword evidence="3 8" id="KW-0812">Transmembrane</keyword>
<feature type="transmembrane region" description="Helical" evidence="9">
    <location>
        <begin position="20"/>
        <end position="40"/>
    </location>
</feature>
<dbReference type="AlphaFoldDB" id="A0A9Q1HFJ1"/>
<feature type="transmembrane region" description="Helical" evidence="9">
    <location>
        <begin position="188"/>
        <end position="209"/>
    </location>
</feature>
<keyword evidence="2 8" id="KW-0813">Transport</keyword>
<evidence type="ECO:0000259" key="10">
    <source>
        <dbReference type="Pfam" id="PF07885"/>
    </source>
</evidence>
<comment type="caution">
    <text evidence="11">The sequence shown here is derived from an EMBL/GenBank/DDBJ whole genome shotgun (WGS) entry which is preliminary data.</text>
</comment>
<comment type="similarity">
    <text evidence="8">Belongs to the two pore domain potassium channel (TC 1.A.1.8) family.</text>
</comment>
<keyword evidence="5 8" id="KW-0406">Ion transport</keyword>
<feature type="domain" description="Potassium channel" evidence="10">
    <location>
        <begin position="196"/>
        <end position="273"/>
    </location>
</feature>
<evidence type="ECO:0000256" key="4">
    <source>
        <dbReference type="ARBA" id="ARBA00022989"/>
    </source>
</evidence>
<dbReference type="SUPFAM" id="SSF81324">
    <property type="entry name" value="Voltage-gated potassium channels"/>
    <property type="match status" value="2"/>
</dbReference>
<dbReference type="InterPro" id="IPR003280">
    <property type="entry name" value="2pore_dom_K_chnl"/>
</dbReference>
<feature type="transmembrane region" description="Helical" evidence="9">
    <location>
        <begin position="246"/>
        <end position="271"/>
    </location>
</feature>
<keyword evidence="12" id="KW-1185">Reference proteome</keyword>
<evidence type="ECO:0000313" key="11">
    <source>
        <dbReference type="EMBL" id="KAJ8044534.1"/>
    </source>
</evidence>
<dbReference type="OrthoDB" id="297496at2759"/>
<dbReference type="PANTHER" id="PTHR11003">
    <property type="entry name" value="POTASSIUM CHANNEL, SUBFAMILY K"/>
    <property type="match status" value="1"/>
</dbReference>
<gene>
    <name evidence="11" type="ORF">HOLleu_07312</name>
</gene>
<sequence length="375" mass="42632">MESQGDSEEKFSLRSWHKCVVLFFLLMCFLLLGSFVFCAVEKQHSKEAQQELYQGLVQFLANHPCVSPSDLQFSGSNVSYYLSKGVSLQRRYRIDTKAKEIESTWSLSNAFMLALTIITTIGYGDMVPRTNAGKLFCMLYATAGLPLMACTLSVFGKTLEEFARKYITRLNPSQTTTRCRKLHFVTNFLLTASLVVLFLIVLPGYFVSLYARWEFWESCYFFFITITTIGFGDLTLGDCQRCGSSLYLLVLCFTLYVFVGMAFISFLFAAVSEYQKRKLQTAESLLVTFVTHRHESTEVPTSGTVTYDQSVWRTSREEGALNNARVVHVDSRSSDDIVNYGIEHDRDEYVFNTQSTSSNVSYPLVQLHPRKVSLV</sequence>
<name>A0A9Q1HFJ1_HOLLE</name>
<evidence type="ECO:0000256" key="5">
    <source>
        <dbReference type="ARBA" id="ARBA00023065"/>
    </source>
</evidence>
<evidence type="ECO:0000313" key="12">
    <source>
        <dbReference type="Proteomes" id="UP001152320"/>
    </source>
</evidence>
<reference evidence="11" key="1">
    <citation type="submission" date="2021-10" db="EMBL/GenBank/DDBJ databases">
        <title>Tropical sea cucumber genome reveals ecological adaptation and Cuvierian tubules defense mechanism.</title>
        <authorList>
            <person name="Chen T."/>
        </authorList>
    </citation>
    <scope>NUCLEOTIDE SEQUENCE</scope>
    <source>
        <strain evidence="11">Nanhai2018</strain>
        <tissue evidence="11">Muscle</tissue>
    </source>
</reference>
<dbReference type="PANTHER" id="PTHR11003:SF330">
    <property type="entry name" value="POTASSIUM CHANNEL DOMAIN-CONTAINING PROTEIN"/>
    <property type="match status" value="1"/>
</dbReference>
<evidence type="ECO:0000256" key="1">
    <source>
        <dbReference type="ARBA" id="ARBA00004141"/>
    </source>
</evidence>
<dbReference type="GO" id="GO:0005886">
    <property type="term" value="C:plasma membrane"/>
    <property type="evidence" value="ECO:0007669"/>
    <property type="project" value="TreeGrafter"/>
</dbReference>
<protein>
    <submittedName>
        <fullName evidence="11">Potassium channel subfamily K member 4</fullName>
    </submittedName>
</protein>
<proteinExistence type="inferred from homology"/>
<dbReference type="GO" id="GO:0022841">
    <property type="term" value="F:potassium ion leak channel activity"/>
    <property type="evidence" value="ECO:0007669"/>
    <property type="project" value="TreeGrafter"/>
</dbReference>
<accession>A0A9Q1HFJ1</accession>
<evidence type="ECO:0000256" key="6">
    <source>
        <dbReference type="ARBA" id="ARBA00023136"/>
    </source>
</evidence>
<feature type="transmembrane region" description="Helical" evidence="9">
    <location>
        <begin position="135"/>
        <end position="155"/>
    </location>
</feature>
<feature type="domain" description="Potassium channel" evidence="10">
    <location>
        <begin position="100"/>
        <end position="160"/>
    </location>
</feature>
<dbReference type="Proteomes" id="UP001152320">
    <property type="component" value="Chromosome 3"/>
</dbReference>
<dbReference type="EMBL" id="JAIZAY010000003">
    <property type="protein sequence ID" value="KAJ8044534.1"/>
    <property type="molecule type" value="Genomic_DNA"/>
</dbReference>